<organism evidence="3 4">
    <name type="scientific">Nodularia spumigena UHCC 0039</name>
    <dbReference type="NCBI Taxonomy" id="1914872"/>
    <lineage>
        <taxon>Bacteria</taxon>
        <taxon>Bacillati</taxon>
        <taxon>Cyanobacteriota</taxon>
        <taxon>Cyanophyceae</taxon>
        <taxon>Nostocales</taxon>
        <taxon>Nodulariaceae</taxon>
        <taxon>Nodularia</taxon>
    </lineage>
</organism>
<gene>
    <name evidence="3" type="primary">ibaG</name>
    <name evidence="3" type="ORF">BMF81_01896</name>
</gene>
<evidence type="ECO:0000313" key="4">
    <source>
        <dbReference type="Proteomes" id="UP000244056"/>
    </source>
</evidence>
<dbReference type="SUPFAM" id="SSF82657">
    <property type="entry name" value="BolA-like"/>
    <property type="match status" value="1"/>
</dbReference>
<proteinExistence type="inferred from homology"/>
<dbReference type="EMBL" id="CP020114">
    <property type="protein sequence ID" value="AVZ30377.1"/>
    <property type="molecule type" value="Genomic_DNA"/>
</dbReference>
<dbReference type="InterPro" id="IPR050961">
    <property type="entry name" value="BolA/IbaG_stress_morph_reg"/>
</dbReference>
<dbReference type="Gene3D" id="3.30.300.90">
    <property type="entry name" value="BolA-like"/>
    <property type="match status" value="1"/>
</dbReference>
<dbReference type="Pfam" id="PF01722">
    <property type="entry name" value="BolA"/>
    <property type="match status" value="1"/>
</dbReference>
<dbReference type="PANTHER" id="PTHR46229:SF2">
    <property type="entry name" value="BOLA-LIKE PROTEIN 1"/>
    <property type="match status" value="1"/>
</dbReference>
<evidence type="ECO:0000313" key="3">
    <source>
        <dbReference type="EMBL" id="AVZ30377.1"/>
    </source>
</evidence>
<comment type="similarity">
    <text evidence="1 2">Belongs to the BolA/IbaG family.</text>
</comment>
<name>A0A2S0Q7N1_NODSP</name>
<evidence type="ECO:0000256" key="2">
    <source>
        <dbReference type="RuleBase" id="RU003860"/>
    </source>
</evidence>
<dbReference type="InterPro" id="IPR036065">
    <property type="entry name" value="BolA-like_sf"/>
</dbReference>
<dbReference type="PANTHER" id="PTHR46229">
    <property type="entry name" value="BOLA TRANSCRIPTION REGULATOR"/>
    <property type="match status" value="1"/>
</dbReference>
<accession>A0A2S0Q7N1</accession>
<sequence>MSILYLPKPERGTAFKSAELCFLPPLKAVGFYITRKVFMINPQQVEAMIKAEMPDAQIQVQDLTGGGDHYQVTVVSSQFADKGLVQQHQLVYGALRQAMSTEAIHALAVKTYTPEAWQATAAS</sequence>
<dbReference type="Proteomes" id="UP000244056">
    <property type="component" value="Chromosome"/>
</dbReference>
<dbReference type="AlphaFoldDB" id="A0A2S0Q7N1"/>
<evidence type="ECO:0000256" key="1">
    <source>
        <dbReference type="ARBA" id="ARBA00005578"/>
    </source>
</evidence>
<dbReference type="KEGG" id="nsp:BMF81_01896"/>
<dbReference type="InterPro" id="IPR002634">
    <property type="entry name" value="BolA"/>
</dbReference>
<reference evidence="3 4" key="1">
    <citation type="submission" date="2017-03" db="EMBL/GenBank/DDBJ databases">
        <title>Comparative genomics of the toxic Baltic Sea cyanobacteria Nodularia spumigena UHCC 0039 and its response on varying salinity.</title>
        <authorList>
            <person name="Teikari J.E."/>
        </authorList>
    </citation>
    <scope>NUCLEOTIDE SEQUENCE [LARGE SCALE GENOMIC DNA]</scope>
    <source>
        <strain evidence="3 4">UHCC 0039</strain>
    </source>
</reference>
<protein>
    <submittedName>
        <fullName evidence="3">Acid stress protein IbaG</fullName>
    </submittedName>
</protein>